<proteinExistence type="predicted"/>
<dbReference type="InterPro" id="IPR036388">
    <property type="entry name" value="WH-like_DNA-bd_sf"/>
</dbReference>
<keyword evidence="2" id="KW-1185">Reference proteome</keyword>
<dbReference type="InterPro" id="IPR021660">
    <property type="entry name" value="DUF3253"/>
</dbReference>
<evidence type="ECO:0000313" key="1">
    <source>
        <dbReference type="EMBL" id="MCP1335231.1"/>
    </source>
</evidence>
<reference evidence="1" key="1">
    <citation type="submission" date="2022-06" db="EMBL/GenBank/DDBJ databases">
        <title>Isolation and Genomics of Futiania mangrovii gen. nov., sp. nov., a Rare and Metabolically-versatile member in the Class Alphaproteobacteria.</title>
        <authorList>
            <person name="Liu L."/>
            <person name="Huang W.-C."/>
            <person name="Pan J."/>
            <person name="Li J."/>
            <person name="Huang Y."/>
            <person name="Du H."/>
            <person name="Liu Y."/>
            <person name="Li M."/>
        </authorList>
    </citation>
    <scope>NUCLEOTIDE SEQUENCE</scope>
    <source>
        <strain evidence="1">FT118</strain>
    </source>
</reference>
<dbReference type="Gene3D" id="1.10.10.10">
    <property type="entry name" value="Winged helix-like DNA-binding domain superfamily/Winged helix DNA-binding domain"/>
    <property type="match status" value="1"/>
</dbReference>
<dbReference type="InterPro" id="IPR036390">
    <property type="entry name" value="WH_DNA-bd_sf"/>
</dbReference>
<name>A0A9J6PF33_9PROT</name>
<dbReference type="AlphaFoldDB" id="A0A9J6PF33"/>
<dbReference type="Pfam" id="PF11625">
    <property type="entry name" value="DUF3253"/>
    <property type="match status" value="1"/>
</dbReference>
<dbReference type="RefSeq" id="WP_269331182.1">
    <property type="nucleotide sequence ID" value="NZ_JAMZFT010000001.1"/>
</dbReference>
<evidence type="ECO:0000313" key="2">
    <source>
        <dbReference type="Proteomes" id="UP001055804"/>
    </source>
</evidence>
<organism evidence="1 2">
    <name type="scientific">Futiania mangrovi</name>
    <dbReference type="NCBI Taxonomy" id="2959716"/>
    <lineage>
        <taxon>Bacteria</taxon>
        <taxon>Pseudomonadati</taxon>
        <taxon>Pseudomonadota</taxon>
        <taxon>Alphaproteobacteria</taxon>
        <taxon>Futianiales</taxon>
        <taxon>Futianiaceae</taxon>
        <taxon>Futiania</taxon>
    </lineage>
</organism>
<accession>A0A9J6PF33</accession>
<protein>
    <submittedName>
        <fullName evidence="1">DUF3253 domain-containing protein</fullName>
    </submittedName>
</protein>
<dbReference type="EMBL" id="JAMZFT010000001">
    <property type="protein sequence ID" value="MCP1335231.1"/>
    <property type="molecule type" value="Genomic_DNA"/>
</dbReference>
<comment type="caution">
    <text evidence="1">The sequence shown here is derived from an EMBL/GenBank/DDBJ whole genome shotgun (WGS) entry which is preliminary data.</text>
</comment>
<dbReference type="SUPFAM" id="SSF46785">
    <property type="entry name" value="Winged helix' DNA-binding domain"/>
    <property type="match status" value="1"/>
</dbReference>
<dbReference type="Proteomes" id="UP001055804">
    <property type="component" value="Unassembled WGS sequence"/>
</dbReference>
<sequence>MADTPGEDIEAAILRLAGERGAGKSICPSEAARALAGSDEKAWSRLMPAVRAAAVALAKDGRIVILRKGKPADPDAFKGVYRLALPPEA</sequence>
<gene>
    <name evidence="1" type="ORF">NJQ99_02310</name>
</gene>